<evidence type="ECO:0000259" key="4">
    <source>
        <dbReference type="PROSITE" id="PS51677"/>
    </source>
</evidence>
<protein>
    <submittedName>
        <fullName evidence="5">Polysaccharide deacetylase family protein</fullName>
        <ecNumber evidence="5">3.-.-.-</ecNumber>
    </submittedName>
</protein>
<keyword evidence="2 5" id="KW-0378">Hydrolase</keyword>
<sequence>MLKFRLTIIILSVCLLAAVMYGVLNNWLYFWPLLAAILVIGSTVLFYGSYYINSGFYVKVVSSAETDKKQIAISFDDGPSPDFTPRVLAILQEKNVPAAFFCIGRQVELYPRILQQVHEQGHIIGNHSYSHGKLFDLLGTEKMYHDLQQMNAVTRQAIGVTPLLFRPPYGVTNPNLAKAIKRSGFVTVGWNIRSLDTITGDADKLLQRVLKQVKPGAVVLFHDTCAVTVTMLPVFIDTLKAQGYAIVPLHKMLNLQPYA</sequence>
<keyword evidence="3" id="KW-1133">Transmembrane helix</keyword>
<dbReference type="CDD" id="cd10917">
    <property type="entry name" value="CE4_NodB_like_6s_7s"/>
    <property type="match status" value="1"/>
</dbReference>
<keyword evidence="6" id="KW-1185">Reference proteome</keyword>
<proteinExistence type="predicted"/>
<dbReference type="PANTHER" id="PTHR10587">
    <property type="entry name" value="GLYCOSYL TRANSFERASE-RELATED"/>
    <property type="match status" value="1"/>
</dbReference>
<dbReference type="EC" id="3.-.-.-" evidence="5"/>
<dbReference type="EMBL" id="JBHUOZ010000001">
    <property type="protein sequence ID" value="MFD2919054.1"/>
    <property type="molecule type" value="Genomic_DNA"/>
</dbReference>
<evidence type="ECO:0000256" key="2">
    <source>
        <dbReference type="ARBA" id="ARBA00022801"/>
    </source>
</evidence>
<accession>A0ABW6A1A4</accession>
<dbReference type="Pfam" id="PF01522">
    <property type="entry name" value="Polysacc_deac_1"/>
    <property type="match status" value="1"/>
</dbReference>
<dbReference type="GO" id="GO:0016787">
    <property type="term" value="F:hydrolase activity"/>
    <property type="evidence" value="ECO:0007669"/>
    <property type="project" value="UniProtKB-KW"/>
</dbReference>
<dbReference type="InterPro" id="IPR002509">
    <property type="entry name" value="NODB_dom"/>
</dbReference>
<feature type="transmembrane region" description="Helical" evidence="3">
    <location>
        <begin position="30"/>
        <end position="52"/>
    </location>
</feature>
<dbReference type="InterPro" id="IPR011330">
    <property type="entry name" value="Glyco_hydro/deAcase_b/a-brl"/>
</dbReference>
<reference evidence="6" key="1">
    <citation type="journal article" date="2019" name="Int. J. Syst. Evol. Microbiol.">
        <title>The Global Catalogue of Microorganisms (GCM) 10K type strain sequencing project: providing services to taxonomists for standard genome sequencing and annotation.</title>
        <authorList>
            <consortium name="The Broad Institute Genomics Platform"/>
            <consortium name="The Broad Institute Genome Sequencing Center for Infectious Disease"/>
            <person name="Wu L."/>
            <person name="Ma J."/>
        </authorList>
    </citation>
    <scope>NUCLEOTIDE SEQUENCE [LARGE SCALE GENOMIC DNA]</scope>
    <source>
        <strain evidence="6">KCTC 23299</strain>
    </source>
</reference>
<evidence type="ECO:0000256" key="1">
    <source>
        <dbReference type="ARBA" id="ARBA00022723"/>
    </source>
</evidence>
<dbReference type="PANTHER" id="PTHR10587:SF133">
    <property type="entry name" value="CHITIN DEACETYLASE 1-RELATED"/>
    <property type="match status" value="1"/>
</dbReference>
<dbReference type="Gene3D" id="3.20.20.370">
    <property type="entry name" value="Glycoside hydrolase/deacetylase"/>
    <property type="match status" value="1"/>
</dbReference>
<dbReference type="SUPFAM" id="SSF88713">
    <property type="entry name" value="Glycoside hydrolase/deacetylase"/>
    <property type="match status" value="1"/>
</dbReference>
<comment type="caution">
    <text evidence="5">The sequence shown here is derived from an EMBL/GenBank/DDBJ whole genome shotgun (WGS) entry which is preliminary data.</text>
</comment>
<keyword evidence="3" id="KW-0812">Transmembrane</keyword>
<dbReference type="PROSITE" id="PS51677">
    <property type="entry name" value="NODB"/>
    <property type="match status" value="1"/>
</dbReference>
<keyword evidence="3" id="KW-0472">Membrane</keyword>
<dbReference type="RefSeq" id="WP_386095862.1">
    <property type="nucleotide sequence ID" value="NZ_JBHUOZ010000001.1"/>
</dbReference>
<name>A0ABW6A1A4_9BACT</name>
<evidence type="ECO:0000313" key="5">
    <source>
        <dbReference type="EMBL" id="MFD2919054.1"/>
    </source>
</evidence>
<gene>
    <name evidence="5" type="ORF">ACFS6H_04970</name>
</gene>
<feature type="transmembrane region" description="Helical" evidence="3">
    <location>
        <begin position="7"/>
        <end position="24"/>
    </location>
</feature>
<organism evidence="5 6">
    <name type="scientific">Terrimonas rubra</name>
    <dbReference type="NCBI Taxonomy" id="1035890"/>
    <lineage>
        <taxon>Bacteria</taxon>
        <taxon>Pseudomonadati</taxon>
        <taxon>Bacteroidota</taxon>
        <taxon>Chitinophagia</taxon>
        <taxon>Chitinophagales</taxon>
        <taxon>Chitinophagaceae</taxon>
        <taxon>Terrimonas</taxon>
    </lineage>
</organism>
<feature type="domain" description="NodB homology" evidence="4">
    <location>
        <begin position="69"/>
        <end position="247"/>
    </location>
</feature>
<keyword evidence="1" id="KW-0479">Metal-binding</keyword>
<dbReference type="Proteomes" id="UP001597511">
    <property type="component" value="Unassembled WGS sequence"/>
</dbReference>
<evidence type="ECO:0000256" key="3">
    <source>
        <dbReference type="SAM" id="Phobius"/>
    </source>
</evidence>
<dbReference type="InterPro" id="IPR050248">
    <property type="entry name" value="Polysacc_deacetylase_ArnD"/>
</dbReference>
<evidence type="ECO:0000313" key="6">
    <source>
        <dbReference type="Proteomes" id="UP001597511"/>
    </source>
</evidence>